<dbReference type="Pfam" id="PF18909">
    <property type="entry name" value="dGTP_diPhyd_N"/>
    <property type="match status" value="1"/>
</dbReference>
<comment type="caution">
    <text evidence="2">The sequence shown here is derived from an EMBL/GenBank/DDBJ whole genome shotgun (WGS) entry which is preliminary data.</text>
</comment>
<feature type="domain" description="dATP/dGTP diphosphohydrolase N-terminal" evidence="1">
    <location>
        <begin position="7"/>
        <end position="106"/>
    </location>
</feature>
<gene>
    <name evidence="2" type="ORF">LCGC14_1296410</name>
</gene>
<dbReference type="AlphaFoldDB" id="A0A0F9LBI3"/>
<name>A0A0F9LBI3_9ZZZZ</name>
<dbReference type="EMBL" id="LAZR01007522">
    <property type="protein sequence ID" value="KKM84716.1"/>
    <property type="molecule type" value="Genomic_DNA"/>
</dbReference>
<reference evidence="2" key="1">
    <citation type="journal article" date="2015" name="Nature">
        <title>Complex archaea that bridge the gap between prokaryotes and eukaryotes.</title>
        <authorList>
            <person name="Spang A."/>
            <person name="Saw J.H."/>
            <person name="Jorgensen S.L."/>
            <person name="Zaremba-Niedzwiedzka K."/>
            <person name="Martijn J."/>
            <person name="Lind A.E."/>
            <person name="van Eijk R."/>
            <person name="Schleper C."/>
            <person name="Guy L."/>
            <person name="Ettema T.J."/>
        </authorList>
    </citation>
    <scope>NUCLEOTIDE SEQUENCE</scope>
</reference>
<sequence>MNKKDTNPKDAVGVRKWRQYCTVPCTVLWELGVAMLEGARKYGRHNYRVSGVRASVYVDASKGHIDQWWEGEDLDSDSKLCHITKAIATLVVMRDSMIRGNFVDDRPPKVDLPKIRNELQARVEEIIDKYPDPIDPFTQKGIDDEETTVS</sequence>
<evidence type="ECO:0000313" key="2">
    <source>
        <dbReference type="EMBL" id="KKM84716.1"/>
    </source>
</evidence>
<dbReference type="InterPro" id="IPR044038">
    <property type="entry name" value="dATP/dGTP_diPOhydrolase_N"/>
</dbReference>
<proteinExistence type="predicted"/>
<accession>A0A0F9LBI3</accession>
<evidence type="ECO:0000259" key="1">
    <source>
        <dbReference type="Pfam" id="PF18909"/>
    </source>
</evidence>
<protein>
    <recommendedName>
        <fullName evidence="1">dATP/dGTP diphosphohydrolase N-terminal domain-containing protein</fullName>
    </recommendedName>
</protein>
<organism evidence="2">
    <name type="scientific">marine sediment metagenome</name>
    <dbReference type="NCBI Taxonomy" id="412755"/>
    <lineage>
        <taxon>unclassified sequences</taxon>
        <taxon>metagenomes</taxon>
        <taxon>ecological metagenomes</taxon>
    </lineage>
</organism>